<feature type="region of interest" description="Disordered" evidence="5">
    <location>
        <begin position="68"/>
        <end position="123"/>
    </location>
</feature>
<dbReference type="Gene3D" id="1.10.510.10">
    <property type="entry name" value="Transferase(Phosphotransferase) domain 1"/>
    <property type="match status" value="1"/>
</dbReference>
<evidence type="ECO:0000256" key="4">
    <source>
        <dbReference type="ARBA" id="ARBA00022840"/>
    </source>
</evidence>
<dbReference type="SMART" id="SM00220">
    <property type="entry name" value="S_TKc"/>
    <property type="match status" value="1"/>
</dbReference>
<protein>
    <submittedName>
        <fullName evidence="7">Serine/threonine-protein kinase PknD</fullName>
        <ecNumber evidence="7">2.7.11.1</ecNumber>
    </submittedName>
</protein>
<dbReference type="GO" id="GO:0005524">
    <property type="term" value="F:ATP binding"/>
    <property type="evidence" value="ECO:0007669"/>
    <property type="project" value="UniProtKB-KW"/>
</dbReference>
<dbReference type="Gene3D" id="1.25.40.10">
    <property type="entry name" value="Tetratricopeptide repeat domain"/>
    <property type="match status" value="3"/>
</dbReference>
<dbReference type="PANTHER" id="PTHR43289">
    <property type="entry name" value="MITOGEN-ACTIVATED PROTEIN KINASE KINASE KINASE 20-RELATED"/>
    <property type="match status" value="1"/>
</dbReference>
<keyword evidence="8" id="KW-1185">Reference proteome</keyword>
<dbReference type="CDD" id="cd14014">
    <property type="entry name" value="STKc_PknB_like"/>
    <property type="match status" value="1"/>
</dbReference>
<keyword evidence="4" id="KW-0067">ATP-binding</keyword>
<evidence type="ECO:0000259" key="6">
    <source>
        <dbReference type="PROSITE" id="PS50011"/>
    </source>
</evidence>
<dbReference type="InterPro" id="IPR011990">
    <property type="entry name" value="TPR-like_helical_dom_sf"/>
</dbReference>
<dbReference type="Gene3D" id="3.30.200.20">
    <property type="entry name" value="Phosphorylase Kinase, domain 1"/>
    <property type="match status" value="1"/>
</dbReference>
<dbReference type="InterPro" id="IPR019734">
    <property type="entry name" value="TPR_rpt"/>
</dbReference>
<evidence type="ECO:0000313" key="8">
    <source>
        <dbReference type="Proteomes" id="UP000319004"/>
    </source>
</evidence>
<dbReference type="SMART" id="SM00028">
    <property type="entry name" value="TPR"/>
    <property type="match status" value="4"/>
</dbReference>
<dbReference type="GO" id="GO:0004674">
    <property type="term" value="F:protein serine/threonine kinase activity"/>
    <property type="evidence" value="ECO:0007669"/>
    <property type="project" value="UniProtKB-EC"/>
</dbReference>
<evidence type="ECO:0000313" key="7">
    <source>
        <dbReference type="EMBL" id="QDV41375.1"/>
    </source>
</evidence>
<dbReference type="EMBL" id="CP037423">
    <property type="protein sequence ID" value="QDV41375.1"/>
    <property type="molecule type" value="Genomic_DNA"/>
</dbReference>
<feature type="domain" description="Protein kinase" evidence="6">
    <location>
        <begin position="136"/>
        <end position="433"/>
    </location>
</feature>
<dbReference type="Proteomes" id="UP000319004">
    <property type="component" value="Chromosome"/>
</dbReference>
<dbReference type="InterPro" id="IPR000719">
    <property type="entry name" value="Prot_kinase_dom"/>
</dbReference>
<dbReference type="InterPro" id="IPR011009">
    <property type="entry name" value="Kinase-like_dom_sf"/>
</dbReference>
<dbReference type="PROSITE" id="PS00108">
    <property type="entry name" value="PROTEIN_KINASE_ST"/>
    <property type="match status" value="1"/>
</dbReference>
<dbReference type="EC" id="2.7.11.1" evidence="7"/>
<evidence type="ECO:0000256" key="2">
    <source>
        <dbReference type="ARBA" id="ARBA00022741"/>
    </source>
</evidence>
<gene>
    <name evidence="7" type="primary">pknD_2</name>
    <name evidence="7" type="ORF">Enr13x_12130</name>
</gene>
<keyword evidence="3 7" id="KW-0418">Kinase</keyword>
<accession>A0A518HKK6</accession>
<proteinExistence type="predicted"/>
<keyword evidence="2" id="KW-0547">Nucleotide-binding</keyword>
<reference evidence="7 8" key="1">
    <citation type="submission" date="2019-03" db="EMBL/GenBank/DDBJ databases">
        <title>Deep-cultivation of Planctomycetes and their phenomic and genomic characterization uncovers novel biology.</title>
        <authorList>
            <person name="Wiegand S."/>
            <person name="Jogler M."/>
            <person name="Boedeker C."/>
            <person name="Pinto D."/>
            <person name="Vollmers J."/>
            <person name="Rivas-Marin E."/>
            <person name="Kohn T."/>
            <person name="Peeters S.H."/>
            <person name="Heuer A."/>
            <person name="Rast P."/>
            <person name="Oberbeckmann S."/>
            <person name="Bunk B."/>
            <person name="Jeske O."/>
            <person name="Meyerdierks A."/>
            <person name="Storesund J.E."/>
            <person name="Kallscheuer N."/>
            <person name="Luecker S."/>
            <person name="Lage O.M."/>
            <person name="Pohl T."/>
            <person name="Merkel B.J."/>
            <person name="Hornburger P."/>
            <person name="Mueller R.-W."/>
            <person name="Bruemmer F."/>
            <person name="Labrenz M."/>
            <person name="Spormann A.M."/>
            <person name="Op den Camp H."/>
            <person name="Overmann J."/>
            <person name="Amann R."/>
            <person name="Jetten M.S.M."/>
            <person name="Mascher T."/>
            <person name="Medema M.H."/>
            <person name="Devos D.P."/>
            <person name="Kaster A.-K."/>
            <person name="Ovreas L."/>
            <person name="Rohde M."/>
            <person name="Galperin M.Y."/>
            <person name="Jogler C."/>
        </authorList>
    </citation>
    <scope>NUCLEOTIDE SEQUENCE [LARGE SCALE GENOMIC DNA]</scope>
    <source>
        <strain evidence="7 8">Enr13</strain>
    </source>
</reference>
<dbReference type="Pfam" id="PF00069">
    <property type="entry name" value="Pkinase"/>
    <property type="match status" value="1"/>
</dbReference>
<name>A0A518HKK6_9BACT</name>
<dbReference type="InterPro" id="IPR008271">
    <property type="entry name" value="Ser/Thr_kinase_AS"/>
</dbReference>
<dbReference type="SUPFAM" id="SSF48452">
    <property type="entry name" value="TPR-like"/>
    <property type="match status" value="3"/>
</dbReference>
<dbReference type="KEGG" id="snep:Enr13x_12130"/>
<evidence type="ECO:0000256" key="5">
    <source>
        <dbReference type="SAM" id="MobiDB-lite"/>
    </source>
</evidence>
<dbReference type="PANTHER" id="PTHR43289:SF6">
    <property type="entry name" value="SERINE_THREONINE-PROTEIN KINASE NEKL-3"/>
    <property type="match status" value="1"/>
</dbReference>
<evidence type="ECO:0000256" key="1">
    <source>
        <dbReference type="ARBA" id="ARBA00022679"/>
    </source>
</evidence>
<sequence>MNVKREFLFVVLAVRMGVIDTEHLEELGRQLEESSGQRLVEMLREQSILTAEQQAEIECEIDRLLGTPSTSLGKDTAVHSKTARGSHEETIDTPSPGTIDHSDDATRSSEGATGDEGGDSDLFETIELKPRTLNRYRLTREHGRGGLGCVWLARDSILNREVALKEVLPGKRQTKARYKKLIREAQITGQLEHPNIVPVYELSPAQEDQPFYTMRFLRGKTLGDHLRSANRRRPPAEIDALELRTLLGIFVSICHGIGYAHSRRIIHRDLKPSNIMLGDFGEVIVVDWGLAKKLDEAPRDDVDMGQVEFDDEDSVSFTREGQALGTPAYMSPEQAAGRVSLNDELTDIYGLGAILFAMLTGKSPHETTRPADTKDTAHDLLRRIRVFPTPTVRSVVPTAPRALDAICAKAMARSRSERYQSAEALAGDIQCWLADEPVSAYQDTTLEKASRWFRHHRTLSLAMAGVLLVASVAGFTIAAVTTNAKNHVAESLRKEQQARVLATESFQAEQAAKKLALQQFRRAQDAIDRSLSGVSEVLAVFPATSAVRAGLLQSAAEDYEELLQIDGDDPQLRREAARTRIRLADLRRTMHEHDAADRHYQIAEKNLEVLKQQHPDDTSWDIDLANVWVRRALLSMSIGKATNAEQFFQQAVDAFDRPHADPSVQRNAQIDLAGAQYNYAELLVQVDRIGEAAEMFGAAETGFARIRAEAPGDLRAREGLAMCEREIGQLLQVTGDDQQAAKRLRDAESEFKRLIAEAPEQISYREGLALTRVLLGNSLRLSGDEDGPLDAYQASVEDYLSLLNQRPGMPKYRQSVATGRVNIAQMLHLSSRSRDAKVHLDQAVSELISLSETYPQVAVYREAKAQCLVMLAMVLRDLNEHGMAEMAFAGGIEEFTWLSEDFPDLIRYRGDVAISRMGLARTKSLQGKTTEARSLLGDVIDELTDVVDAGNTQVRYRDALAWCHFYLAELLAAEDKLIAAMPHYQQTLRLREAMPDSPKYRRALIRVLTECAADQIRDAQRAIGLARELRDQDELNPDFRYSLAAAYLAGGDGNQALEEAEAAAQLRNQPSPFDLFVLAIALQQTGNPERASVTLGKAIELMESQCPGRSELLTLRRRAEQAIADSDDQADSSR</sequence>
<dbReference type="AlphaFoldDB" id="A0A518HKK6"/>
<keyword evidence="1 7" id="KW-0808">Transferase</keyword>
<evidence type="ECO:0000256" key="3">
    <source>
        <dbReference type="ARBA" id="ARBA00022777"/>
    </source>
</evidence>
<dbReference type="SUPFAM" id="SSF56112">
    <property type="entry name" value="Protein kinase-like (PK-like)"/>
    <property type="match status" value="1"/>
</dbReference>
<dbReference type="PROSITE" id="PS50011">
    <property type="entry name" value="PROTEIN_KINASE_DOM"/>
    <property type="match status" value="1"/>
</dbReference>
<organism evidence="7 8">
    <name type="scientific">Stieleria neptunia</name>
    <dbReference type="NCBI Taxonomy" id="2527979"/>
    <lineage>
        <taxon>Bacteria</taxon>
        <taxon>Pseudomonadati</taxon>
        <taxon>Planctomycetota</taxon>
        <taxon>Planctomycetia</taxon>
        <taxon>Pirellulales</taxon>
        <taxon>Pirellulaceae</taxon>
        <taxon>Stieleria</taxon>
    </lineage>
</organism>